<dbReference type="EC" id="2.3.1.-" evidence="2"/>
<keyword evidence="3" id="KW-1185">Reference proteome</keyword>
<comment type="caution">
    <text evidence="2">The sequence shown here is derived from an EMBL/GenBank/DDBJ whole genome shotgun (WGS) entry which is preliminary data.</text>
</comment>
<sequence>MNLQIKTANPNDALVVASLVMDLTTEICFRCNDQKQFHRDTALTSDLCALWISDNCYTALIAYAHEKPIGVATIAESYALYAGGKIGIIQEFYVAPDHREQGVGNKLIDVALSLAAERDWACMELCTPPLPEFKQTIDFYQKYDFISVGGRKMRRQCKPA</sequence>
<dbReference type="Proteomes" id="UP001595530">
    <property type="component" value="Unassembled WGS sequence"/>
</dbReference>
<evidence type="ECO:0000259" key="1">
    <source>
        <dbReference type="PROSITE" id="PS51186"/>
    </source>
</evidence>
<evidence type="ECO:0000313" key="3">
    <source>
        <dbReference type="Proteomes" id="UP001595530"/>
    </source>
</evidence>
<dbReference type="EMBL" id="JBHRTP010000040">
    <property type="protein sequence ID" value="MFC3108969.1"/>
    <property type="molecule type" value="Genomic_DNA"/>
</dbReference>
<gene>
    <name evidence="2" type="ORF">ACFOFO_13545</name>
</gene>
<dbReference type="RefSeq" id="WP_390331779.1">
    <property type="nucleotide sequence ID" value="NZ_JBHRTP010000040.1"/>
</dbReference>
<dbReference type="Gene3D" id="3.40.630.30">
    <property type="match status" value="1"/>
</dbReference>
<organism evidence="2 3">
    <name type="scientific">Undibacterium arcticum</name>
    <dbReference type="NCBI Taxonomy" id="1762892"/>
    <lineage>
        <taxon>Bacteria</taxon>
        <taxon>Pseudomonadati</taxon>
        <taxon>Pseudomonadota</taxon>
        <taxon>Betaproteobacteria</taxon>
        <taxon>Burkholderiales</taxon>
        <taxon>Oxalobacteraceae</taxon>
        <taxon>Undibacterium</taxon>
    </lineage>
</organism>
<dbReference type="CDD" id="cd04301">
    <property type="entry name" value="NAT_SF"/>
    <property type="match status" value="1"/>
</dbReference>
<dbReference type="PROSITE" id="PS51186">
    <property type="entry name" value="GNAT"/>
    <property type="match status" value="1"/>
</dbReference>
<name>A0ABV7F1N2_9BURK</name>
<accession>A0ABV7F1N2</accession>
<keyword evidence="2" id="KW-0808">Transferase</keyword>
<dbReference type="Pfam" id="PF13508">
    <property type="entry name" value="Acetyltransf_7"/>
    <property type="match status" value="1"/>
</dbReference>
<evidence type="ECO:0000313" key="2">
    <source>
        <dbReference type="EMBL" id="MFC3108969.1"/>
    </source>
</evidence>
<keyword evidence="2" id="KW-0012">Acyltransferase</keyword>
<dbReference type="InterPro" id="IPR000182">
    <property type="entry name" value="GNAT_dom"/>
</dbReference>
<protein>
    <submittedName>
        <fullName evidence="2">GNAT family N-acetyltransferase</fullName>
        <ecNumber evidence="2">2.3.1.-</ecNumber>
    </submittedName>
</protein>
<dbReference type="GO" id="GO:0016746">
    <property type="term" value="F:acyltransferase activity"/>
    <property type="evidence" value="ECO:0007669"/>
    <property type="project" value="UniProtKB-KW"/>
</dbReference>
<feature type="domain" description="N-acetyltransferase" evidence="1">
    <location>
        <begin position="3"/>
        <end position="160"/>
    </location>
</feature>
<dbReference type="SUPFAM" id="SSF55729">
    <property type="entry name" value="Acyl-CoA N-acyltransferases (Nat)"/>
    <property type="match status" value="1"/>
</dbReference>
<dbReference type="InterPro" id="IPR016181">
    <property type="entry name" value="Acyl_CoA_acyltransferase"/>
</dbReference>
<reference evidence="3" key="1">
    <citation type="journal article" date="2019" name="Int. J. Syst. Evol. Microbiol.">
        <title>The Global Catalogue of Microorganisms (GCM) 10K type strain sequencing project: providing services to taxonomists for standard genome sequencing and annotation.</title>
        <authorList>
            <consortium name="The Broad Institute Genomics Platform"/>
            <consortium name="The Broad Institute Genome Sequencing Center for Infectious Disease"/>
            <person name="Wu L."/>
            <person name="Ma J."/>
        </authorList>
    </citation>
    <scope>NUCLEOTIDE SEQUENCE [LARGE SCALE GENOMIC DNA]</scope>
    <source>
        <strain evidence="3">KCTC 42986</strain>
    </source>
</reference>
<proteinExistence type="predicted"/>